<sequence>MAEQPARAAPGDSAKAVTRWAEVAVLVGAGVTASLQLGKVAPALLAIAADLQVGLSGAAGLLSVFALMGAVFGLAAGLVAARLGMRRALLAGLWALGAAGLAAAFAPGPALLYACRVVEGAGFLAVVVSAPTLVAARAAPADRALAMSWWSIFMPSGIALGMLAAPVVEGFGWRMAWAVMSLLPPFAALLAGALLPRSAGQPVGAQDGLRRRLAALWRARLPVLLAGAFSCYAVIYFGIAGFLPARLVEGFALALPLAGLAGAAAAIVNIGGNLLAGRLIRRGWRASLLVLSAGMAMALLSAGTFALPFSLGLTLAAALLASGIGGMIPASLFTLVPRSVPEPSLTGPALGLVVQCNNIGSLLAPMAVAAAARQGWGFAALPLLAAGLALVLLARPLRRLG</sequence>
<evidence type="ECO:0000256" key="2">
    <source>
        <dbReference type="ARBA" id="ARBA00022475"/>
    </source>
</evidence>
<feature type="transmembrane region" description="Helical" evidence="6">
    <location>
        <begin position="148"/>
        <end position="168"/>
    </location>
</feature>
<feature type="transmembrane region" description="Helical" evidence="6">
    <location>
        <begin position="288"/>
        <end position="309"/>
    </location>
</feature>
<feature type="domain" description="Major facilitator superfamily (MFS) profile" evidence="7">
    <location>
        <begin position="22"/>
        <end position="401"/>
    </location>
</feature>
<dbReference type="EMBL" id="FQZF01000012">
    <property type="protein sequence ID" value="SHJ34937.1"/>
    <property type="molecule type" value="Genomic_DNA"/>
</dbReference>
<dbReference type="Gene3D" id="1.20.1250.20">
    <property type="entry name" value="MFS general substrate transporter like domains"/>
    <property type="match status" value="1"/>
</dbReference>
<feature type="transmembrane region" description="Helical" evidence="6">
    <location>
        <begin position="88"/>
        <end position="105"/>
    </location>
</feature>
<dbReference type="InterPro" id="IPR050189">
    <property type="entry name" value="MFS_Efflux_Transporters"/>
</dbReference>
<reference evidence="8 9" key="1">
    <citation type="submission" date="2016-11" db="EMBL/GenBank/DDBJ databases">
        <authorList>
            <person name="Jaros S."/>
            <person name="Januszkiewicz K."/>
            <person name="Wedrychowicz H."/>
        </authorList>
    </citation>
    <scope>NUCLEOTIDE SEQUENCE [LARGE SCALE GENOMIC DNA]</scope>
    <source>
        <strain evidence="8 9">DSM 14916</strain>
    </source>
</reference>
<feature type="transmembrane region" description="Helical" evidence="6">
    <location>
        <begin position="20"/>
        <end position="38"/>
    </location>
</feature>
<name>A0A1M6IKN9_9PROT</name>
<keyword evidence="2" id="KW-1003">Cell membrane</keyword>
<feature type="transmembrane region" description="Helical" evidence="6">
    <location>
        <begin position="251"/>
        <end position="276"/>
    </location>
</feature>
<keyword evidence="4 6" id="KW-1133">Transmembrane helix</keyword>
<evidence type="ECO:0000259" key="7">
    <source>
        <dbReference type="PROSITE" id="PS50850"/>
    </source>
</evidence>
<feature type="transmembrane region" description="Helical" evidence="6">
    <location>
        <begin position="58"/>
        <end position="81"/>
    </location>
</feature>
<dbReference type="PANTHER" id="PTHR43124">
    <property type="entry name" value="PURINE EFFLUX PUMP PBUE"/>
    <property type="match status" value="1"/>
</dbReference>
<feature type="transmembrane region" description="Helical" evidence="6">
    <location>
        <begin position="111"/>
        <end position="136"/>
    </location>
</feature>
<dbReference type="CDD" id="cd06174">
    <property type="entry name" value="MFS"/>
    <property type="match status" value="1"/>
</dbReference>
<dbReference type="STRING" id="198092.SAMN02745194_02364"/>
<feature type="transmembrane region" description="Helical" evidence="6">
    <location>
        <begin position="376"/>
        <end position="394"/>
    </location>
</feature>
<protein>
    <submittedName>
        <fullName evidence="8">Predicted arabinose efflux permease, MFS family</fullName>
    </submittedName>
</protein>
<feature type="transmembrane region" description="Helical" evidence="6">
    <location>
        <begin position="174"/>
        <end position="195"/>
    </location>
</feature>
<dbReference type="RefSeq" id="WP_073134914.1">
    <property type="nucleotide sequence ID" value="NZ_FQZF01000012.1"/>
</dbReference>
<evidence type="ECO:0000313" key="8">
    <source>
        <dbReference type="EMBL" id="SHJ34937.1"/>
    </source>
</evidence>
<dbReference type="InterPro" id="IPR011701">
    <property type="entry name" value="MFS"/>
</dbReference>
<dbReference type="AlphaFoldDB" id="A0A1M6IKN9"/>
<dbReference type="OrthoDB" id="7841035at2"/>
<evidence type="ECO:0000256" key="5">
    <source>
        <dbReference type="ARBA" id="ARBA00023136"/>
    </source>
</evidence>
<keyword evidence="3 6" id="KW-0812">Transmembrane</keyword>
<dbReference type="InterPro" id="IPR036259">
    <property type="entry name" value="MFS_trans_sf"/>
</dbReference>
<feature type="transmembrane region" description="Helical" evidence="6">
    <location>
        <begin position="216"/>
        <end position="239"/>
    </location>
</feature>
<dbReference type="GO" id="GO:0005886">
    <property type="term" value="C:plasma membrane"/>
    <property type="evidence" value="ECO:0007669"/>
    <property type="project" value="UniProtKB-SubCell"/>
</dbReference>
<dbReference type="Pfam" id="PF07690">
    <property type="entry name" value="MFS_1"/>
    <property type="match status" value="1"/>
</dbReference>
<dbReference type="InterPro" id="IPR020846">
    <property type="entry name" value="MFS_dom"/>
</dbReference>
<dbReference type="Proteomes" id="UP000184387">
    <property type="component" value="Unassembled WGS sequence"/>
</dbReference>
<proteinExistence type="predicted"/>
<dbReference type="SUPFAM" id="SSF103473">
    <property type="entry name" value="MFS general substrate transporter"/>
    <property type="match status" value="1"/>
</dbReference>
<dbReference type="PANTHER" id="PTHR43124:SF3">
    <property type="entry name" value="CHLORAMPHENICOL EFFLUX PUMP RV0191"/>
    <property type="match status" value="1"/>
</dbReference>
<dbReference type="PROSITE" id="PS50850">
    <property type="entry name" value="MFS"/>
    <property type="match status" value="1"/>
</dbReference>
<comment type="subcellular location">
    <subcellularLocation>
        <location evidence="1">Cell membrane</location>
        <topology evidence="1">Multi-pass membrane protein</topology>
    </subcellularLocation>
</comment>
<evidence type="ECO:0000256" key="1">
    <source>
        <dbReference type="ARBA" id="ARBA00004651"/>
    </source>
</evidence>
<dbReference type="GO" id="GO:0022857">
    <property type="term" value="F:transmembrane transporter activity"/>
    <property type="evidence" value="ECO:0007669"/>
    <property type="project" value="InterPro"/>
</dbReference>
<feature type="transmembrane region" description="Helical" evidence="6">
    <location>
        <begin position="315"/>
        <end position="337"/>
    </location>
</feature>
<organism evidence="8 9">
    <name type="scientific">Muricoccus roseus</name>
    <dbReference type="NCBI Taxonomy" id="198092"/>
    <lineage>
        <taxon>Bacteria</taxon>
        <taxon>Pseudomonadati</taxon>
        <taxon>Pseudomonadota</taxon>
        <taxon>Alphaproteobacteria</taxon>
        <taxon>Acetobacterales</taxon>
        <taxon>Roseomonadaceae</taxon>
        <taxon>Muricoccus</taxon>
    </lineage>
</organism>
<evidence type="ECO:0000256" key="4">
    <source>
        <dbReference type="ARBA" id="ARBA00022989"/>
    </source>
</evidence>
<gene>
    <name evidence="8" type="ORF">SAMN02745194_02364</name>
</gene>
<keyword evidence="5 6" id="KW-0472">Membrane</keyword>
<evidence type="ECO:0000256" key="3">
    <source>
        <dbReference type="ARBA" id="ARBA00022692"/>
    </source>
</evidence>
<feature type="transmembrane region" description="Helical" evidence="6">
    <location>
        <begin position="349"/>
        <end position="370"/>
    </location>
</feature>
<evidence type="ECO:0000313" key="9">
    <source>
        <dbReference type="Proteomes" id="UP000184387"/>
    </source>
</evidence>
<keyword evidence="9" id="KW-1185">Reference proteome</keyword>
<accession>A0A1M6IKN9</accession>
<evidence type="ECO:0000256" key="6">
    <source>
        <dbReference type="SAM" id="Phobius"/>
    </source>
</evidence>